<dbReference type="SUPFAM" id="SSF55347">
    <property type="entry name" value="Glyceraldehyde-3-phosphate dehydrogenase-like, C-terminal domain"/>
    <property type="match status" value="1"/>
</dbReference>
<organism evidence="3">
    <name type="scientific">marine metagenome</name>
    <dbReference type="NCBI Taxonomy" id="408172"/>
    <lineage>
        <taxon>unclassified sequences</taxon>
        <taxon>metagenomes</taxon>
        <taxon>ecological metagenomes</taxon>
    </lineage>
</organism>
<reference evidence="3" key="1">
    <citation type="submission" date="2018-05" db="EMBL/GenBank/DDBJ databases">
        <authorList>
            <person name="Lanie J.A."/>
            <person name="Ng W.-L."/>
            <person name="Kazmierczak K.M."/>
            <person name="Andrzejewski T.M."/>
            <person name="Davidsen T.M."/>
            <person name="Wayne K.J."/>
            <person name="Tettelin H."/>
            <person name="Glass J.I."/>
            <person name="Rusch D."/>
            <person name="Podicherti R."/>
            <person name="Tsui H.-C.T."/>
            <person name="Winkler M.E."/>
        </authorList>
    </citation>
    <scope>NUCLEOTIDE SEQUENCE</scope>
</reference>
<gene>
    <name evidence="3" type="ORF">METZ01_LOCUS399053</name>
</gene>
<dbReference type="InterPro" id="IPR036291">
    <property type="entry name" value="NAD(P)-bd_dom_sf"/>
</dbReference>
<dbReference type="SUPFAM" id="SSF51735">
    <property type="entry name" value="NAD(P)-binding Rossmann-fold domains"/>
    <property type="match status" value="1"/>
</dbReference>
<dbReference type="Gene3D" id="3.40.50.720">
    <property type="entry name" value="NAD(P)-binding Rossmann-like Domain"/>
    <property type="match status" value="1"/>
</dbReference>
<evidence type="ECO:0008006" key="4">
    <source>
        <dbReference type="Google" id="ProtNLM"/>
    </source>
</evidence>
<dbReference type="PANTHER" id="PTHR43708">
    <property type="entry name" value="CONSERVED EXPRESSED OXIDOREDUCTASE (EUROFUNG)"/>
    <property type="match status" value="1"/>
</dbReference>
<dbReference type="InterPro" id="IPR055170">
    <property type="entry name" value="GFO_IDH_MocA-like_dom"/>
</dbReference>
<dbReference type="Gene3D" id="3.30.360.10">
    <property type="entry name" value="Dihydrodipicolinate Reductase, domain 2"/>
    <property type="match status" value="1"/>
</dbReference>
<dbReference type="PANTHER" id="PTHR43708:SF8">
    <property type="entry name" value="OXIDOREDUCTASE"/>
    <property type="match status" value="1"/>
</dbReference>
<sequence>MPASRAPKRSSGPLRVGVLGQGRSGLSIHCKWFEQSPRKFKIVAIADLLADRRHQAVERFGCDTYRDYEDLLARNDLDLVVNSLPSHLHPPVTIEALRAGHNVVCEKPAAWSVAQLDEMIAAAKKARRLLAPFQQSRYRALFHKTLAVIDSGVLGRVVQVRIVANGFARRWDWQTLQEFKGGNLLNTGPHFVDWAVCLQGFRKPDEIFCAMDRANTWGDAEDYAKVVLRKKGAPVIDLEIS</sequence>
<dbReference type="AlphaFoldDB" id="A0A382VI70"/>
<evidence type="ECO:0000259" key="2">
    <source>
        <dbReference type="Pfam" id="PF22725"/>
    </source>
</evidence>
<feature type="non-terminal residue" evidence="3">
    <location>
        <position position="241"/>
    </location>
</feature>
<feature type="domain" description="GFO/IDH/MocA-like oxidoreductase" evidence="2">
    <location>
        <begin position="146"/>
        <end position="235"/>
    </location>
</feature>
<dbReference type="Pfam" id="PF22725">
    <property type="entry name" value="GFO_IDH_MocA_C3"/>
    <property type="match status" value="1"/>
</dbReference>
<dbReference type="EMBL" id="UINC01152163">
    <property type="protein sequence ID" value="SVD46199.1"/>
    <property type="molecule type" value="Genomic_DNA"/>
</dbReference>
<protein>
    <recommendedName>
        <fullName evidence="4">Gfo/Idh/MocA-like oxidoreductase N-terminal domain-containing protein</fullName>
    </recommendedName>
</protein>
<evidence type="ECO:0000313" key="3">
    <source>
        <dbReference type="EMBL" id="SVD46199.1"/>
    </source>
</evidence>
<dbReference type="InterPro" id="IPR000683">
    <property type="entry name" value="Gfo/Idh/MocA-like_OxRdtase_N"/>
</dbReference>
<evidence type="ECO:0000259" key="1">
    <source>
        <dbReference type="Pfam" id="PF01408"/>
    </source>
</evidence>
<feature type="domain" description="Gfo/Idh/MocA-like oxidoreductase N-terminal" evidence="1">
    <location>
        <begin position="14"/>
        <end position="130"/>
    </location>
</feature>
<dbReference type="Pfam" id="PF01408">
    <property type="entry name" value="GFO_IDH_MocA"/>
    <property type="match status" value="1"/>
</dbReference>
<dbReference type="GO" id="GO:0000166">
    <property type="term" value="F:nucleotide binding"/>
    <property type="evidence" value="ECO:0007669"/>
    <property type="project" value="InterPro"/>
</dbReference>
<proteinExistence type="predicted"/>
<name>A0A382VI70_9ZZZZ</name>
<accession>A0A382VI70</accession>
<dbReference type="InterPro" id="IPR051317">
    <property type="entry name" value="Gfo/Idh/MocA_oxidoreduct"/>
</dbReference>